<feature type="transmembrane region" description="Helical" evidence="5">
    <location>
        <begin position="124"/>
        <end position="142"/>
    </location>
</feature>
<evidence type="ECO:0000256" key="3">
    <source>
        <dbReference type="ARBA" id="ARBA00022989"/>
    </source>
</evidence>
<dbReference type="Pfam" id="PF00892">
    <property type="entry name" value="EamA"/>
    <property type="match status" value="2"/>
</dbReference>
<dbReference type="OrthoDB" id="5186724at2"/>
<comment type="subcellular location">
    <subcellularLocation>
        <location evidence="1">Membrane</location>
        <topology evidence="1">Multi-pass membrane protein</topology>
    </subcellularLocation>
</comment>
<organism evidence="7 8">
    <name type="scientific">Enterovibrio norvegicus DSM 15893</name>
    <dbReference type="NCBI Taxonomy" id="1121869"/>
    <lineage>
        <taxon>Bacteria</taxon>
        <taxon>Pseudomonadati</taxon>
        <taxon>Pseudomonadota</taxon>
        <taxon>Gammaproteobacteria</taxon>
        <taxon>Vibrionales</taxon>
        <taxon>Vibrionaceae</taxon>
        <taxon>Enterovibrio</taxon>
    </lineage>
</organism>
<accession>A0A1I5R9W0</accession>
<evidence type="ECO:0000259" key="6">
    <source>
        <dbReference type="Pfam" id="PF00892"/>
    </source>
</evidence>
<evidence type="ECO:0000256" key="2">
    <source>
        <dbReference type="ARBA" id="ARBA00022692"/>
    </source>
</evidence>
<proteinExistence type="predicted"/>
<dbReference type="RefSeq" id="WP_074927120.1">
    <property type="nucleotide sequence ID" value="NZ_FOWR01000017.1"/>
</dbReference>
<keyword evidence="4 5" id="KW-0472">Membrane</keyword>
<keyword evidence="2 5" id="KW-0812">Transmembrane</keyword>
<feature type="transmembrane region" description="Helical" evidence="5">
    <location>
        <begin position="181"/>
        <end position="203"/>
    </location>
</feature>
<feature type="domain" description="EamA" evidence="6">
    <location>
        <begin position="151"/>
        <end position="283"/>
    </location>
</feature>
<feature type="transmembrane region" description="Helical" evidence="5">
    <location>
        <begin position="209"/>
        <end position="230"/>
    </location>
</feature>
<evidence type="ECO:0000313" key="8">
    <source>
        <dbReference type="Proteomes" id="UP000182692"/>
    </source>
</evidence>
<evidence type="ECO:0000256" key="4">
    <source>
        <dbReference type="ARBA" id="ARBA00023136"/>
    </source>
</evidence>
<feature type="transmembrane region" description="Helical" evidence="5">
    <location>
        <begin position="66"/>
        <end position="89"/>
    </location>
</feature>
<gene>
    <name evidence="7" type="ORF">SAMN03084138_02489</name>
</gene>
<evidence type="ECO:0000256" key="5">
    <source>
        <dbReference type="SAM" id="Phobius"/>
    </source>
</evidence>
<dbReference type="InterPro" id="IPR050638">
    <property type="entry name" value="AA-Vitamin_Transporters"/>
</dbReference>
<feature type="transmembrane region" description="Helical" evidence="5">
    <location>
        <begin position="95"/>
        <end position="115"/>
    </location>
</feature>
<protein>
    <submittedName>
        <fullName evidence="7">Permease of the drug/metabolite transporter (DMT) superfamily</fullName>
    </submittedName>
</protein>
<evidence type="ECO:0000256" key="1">
    <source>
        <dbReference type="ARBA" id="ARBA00004141"/>
    </source>
</evidence>
<keyword evidence="3 5" id="KW-1133">Transmembrane helix</keyword>
<sequence>MEMKQKDVAELLLLAALWGASFLFIRYAVPDFGPFALIMVRVVLASVLLLPILMLRKQLHEFRANWFHSCCVGLFSSAIPFVLFAFAMMNVSSGFAAILNTSTPIWGAIIAYFWLGDKLTYTRMTGLFIGVVGVMVLVWGKLDFGSSGLGWSLLAVIGATVFYGISASYAKRFLKGVPPLVTAAGSQIGSSIALLPLGLLFWPEVNPSQASWIAAVILGFVSTGFAYILYFRLIERVGPTNAITVTYLIPLFAAVWGYFLLDESVTLRMILGAGTIFLGTALATGLVKFGKRTPSKES</sequence>
<dbReference type="AlphaFoldDB" id="A0A1I5R9W0"/>
<feature type="transmembrane region" description="Helical" evidence="5">
    <location>
        <begin position="12"/>
        <end position="29"/>
    </location>
</feature>
<dbReference type="EMBL" id="FOWR01000017">
    <property type="protein sequence ID" value="SFP55235.1"/>
    <property type="molecule type" value="Genomic_DNA"/>
</dbReference>
<dbReference type="GO" id="GO:0016020">
    <property type="term" value="C:membrane"/>
    <property type="evidence" value="ECO:0007669"/>
    <property type="project" value="UniProtKB-SubCell"/>
</dbReference>
<feature type="domain" description="EamA" evidence="6">
    <location>
        <begin position="12"/>
        <end position="138"/>
    </location>
</feature>
<feature type="transmembrane region" description="Helical" evidence="5">
    <location>
        <begin position="148"/>
        <end position="169"/>
    </location>
</feature>
<name>A0A1I5R9W0_9GAMM</name>
<dbReference type="GeneID" id="35870933"/>
<dbReference type="InterPro" id="IPR000620">
    <property type="entry name" value="EamA_dom"/>
</dbReference>
<feature type="transmembrane region" description="Helical" evidence="5">
    <location>
        <begin position="242"/>
        <end position="261"/>
    </location>
</feature>
<dbReference type="Proteomes" id="UP000182692">
    <property type="component" value="Unassembled WGS sequence"/>
</dbReference>
<dbReference type="SUPFAM" id="SSF103481">
    <property type="entry name" value="Multidrug resistance efflux transporter EmrE"/>
    <property type="match status" value="2"/>
</dbReference>
<dbReference type="PANTHER" id="PTHR32322:SF9">
    <property type="entry name" value="AMINO-ACID METABOLITE EFFLUX PUMP-RELATED"/>
    <property type="match status" value="1"/>
</dbReference>
<evidence type="ECO:0000313" key="7">
    <source>
        <dbReference type="EMBL" id="SFP55235.1"/>
    </source>
</evidence>
<reference evidence="7 8" key="1">
    <citation type="submission" date="2016-10" db="EMBL/GenBank/DDBJ databases">
        <authorList>
            <person name="de Groot N.N."/>
        </authorList>
    </citation>
    <scope>NUCLEOTIDE SEQUENCE [LARGE SCALE GENOMIC DNA]</scope>
    <source>
        <strain evidence="7 8">DSM 15893</strain>
    </source>
</reference>
<dbReference type="PANTHER" id="PTHR32322">
    <property type="entry name" value="INNER MEMBRANE TRANSPORTER"/>
    <property type="match status" value="1"/>
</dbReference>
<feature type="transmembrane region" description="Helical" evidence="5">
    <location>
        <begin position="35"/>
        <end position="54"/>
    </location>
</feature>
<dbReference type="InterPro" id="IPR037185">
    <property type="entry name" value="EmrE-like"/>
</dbReference>
<feature type="transmembrane region" description="Helical" evidence="5">
    <location>
        <begin position="267"/>
        <end position="287"/>
    </location>
</feature>
<dbReference type="Gene3D" id="1.10.3730.20">
    <property type="match status" value="1"/>
</dbReference>